<feature type="binding site" evidence="14">
    <location>
        <position position="115"/>
    </location>
    <ligand>
        <name>ATP</name>
        <dbReference type="ChEBI" id="CHEBI:30616"/>
    </ligand>
</feature>
<dbReference type="Gene3D" id="3.40.50.11030">
    <property type="entry name" value="Threonylcarbamoyl-AMP synthase, C-terminal domain"/>
    <property type="match status" value="1"/>
</dbReference>
<reference evidence="16 17" key="1">
    <citation type="submission" date="2017-02" db="EMBL/GenBank/DDBJ databases">
        <title>Pseudoalteromonas ulvae TC14 Genome.</title>
        <authorList>
            <person name="Molmeret M."/>
        </authorList>
    </citation>
    <scope>NUCLEOTIDE SEQUENCE [LARGE SCALE GENOMIC DNA]</scope>
    <source>
        <strain evidence="16">TC14</strain>
    </source>
</reference>
<dbReference type="SUPFAM" id="SSF55821">
    <property type="entry name" value="YrdC/RibB"/>
    <property type="match status" value="1"/>
</dbReference>
<protein>
    <recommendedName>
        <fullName evidence="4 13">Threonylcarbamoyl-AMP synthase</fullName>
        <shortName evidence="13">TC-AMP synthase</shortName>
        <ecNumber evidence="3 13">2.7.7.87</ecNumber>
    </recommendedName>
    <alternativeName>
        <fullName evidence="11 13">L-threonylcarbamoyladenylate synthase</fullName>
    </alternativeName>
</protein>
<evidence type="ECO:0000256" key="8">
    <source>
        <dbReference type="ARBA" id="ARBA00022695"/>
    </source>
</evidence>
<feature type="binding site" evidence="14">
    <location>
        <position position="193"/>
    </location>
    <ligand>
        <name>ATP</name>
        <dbReference type="ChEBI" id="CHEBI:30616"/>
    </ligand>
</feature>
<comment type="similarity">
    <text evidence="2 13">Belongs to the SUA5 family.</text>
</comment>
<dbReference type="AlphaFoldDB" id="A0A244CMM2"/>
<evidence type="ECO:0000256" key="3">
    <source>
        <dbReference type="ARBA" id="ARBA00012584"/>
    </source>
</evidence>
<accession>A0A244CMM2</accession>
<name>A0A244CMM2_PSEDV</name>
<evidence type="ECO:0000256" key="5">
    <source>
        <dbReference type="ARBA" id="ARBA00022490"/>
    </source>
</evidence>
<evidence type="ECO:0000259" key="15">
    <source>
        <dbReference type="PROSITE" id="PS51163"/>
    </source>
</evidence>
<keyword evidence="8 13" id="KW-0548">Nucleotidyltransferase</keyword>
<evidence type="ECO:0000256" key="11">
    <source>
        <dbReference type="ARBA" id="ARBA00029774"/>
    </source>
</evidence>
<evidence type="ECO:0000313" key="16">
    <source>
        <dbReference type="EMBL" id="OUL56877.1"/>
    </source>
</evidence>
<evidence type="ECO:0000256" key="13">
    <source>
        <dbReference type="PIRNR" id="PIRNR004930"/>
    </source>
</evidence>
<dbReference type="Gene3D" id="3.90.870.10">
    <property type="entry name" value="DHBP synthase"/>
    <property type="match status" value="1"/>
</dbReference>
<feature type="binding site" evidence="14">
    <location>
        <position position="65"/>
    </location>
    <ligand>
        <name>L-threonine</name>
        <dbReference type="ChEBI" id="CHEBI:57926"/>
    </ligand>
</feature>
<dbReference type="InterPro" id="IPR038385">
    <property type="entry name" value="Sua5/YwlC_C"/>
</dbReference>
<keyword evidence="9 13" id="KW-0547">Nucleotide-binding</keyword>
<feature type="binding site" evidence="14">
    <location>
        <position position="119"/>
    </location>
    <ligand>
        <name>L-threonine</name>
        <dbReference type="ChEBI" id="CHEBI:57926"/>
    </ligand>
</feature>
<organism evidence="16 17">
    <name type="scientific">Pseudoalteromonas ulvae</name>
    <dbReference type="NCBI Taxonomy" id="107327"/>
    <lineage>
        <taxon>Bacteria</taxon>
        <taxon>Pseudomonadati</taxon>
        <taxon>Pseudomonadota</taxon>
        <taxon>Gammaproteobacteria</taxon>
        <taxon>Alteromonadales</taxon>
        <taxon>Pseudoalteromonadaceae</taxon>
        <taxon>Pseudoalteromonas</taxon>
    </lineage>
</organism>
<evidence type="ECO:0000256" key="14">
    <source>
        <dbReference type="PIRSR" id="PIRSR004930-1"/>
    </source>
</evidence>
<dbReference type="PROSITE" id="PS51163">
    <property type="entry name" value="YRDC"/>
    <property type="match status" value="1"/>
</dbReference>
<dbReference type="InterPro" id="IPR050156">
    <property type="entry name" value="TC-AMP_synthase_SUA5"/>
</dbReference>
<evidence type="ECO:0000256" key="6">
    <source>
        <dbReference type="ARBA" id="ARBA00022679"/>
    </source>
</evidence>
<feature type="binding site" evidence="14">
    <location>
        <position position="33"/>
    </location>
    <ligand>
        <name>L-threonine</name>
        <dbReference type="ChEBI" id="CHEBI:57926"/>
    </ligand>
</feature>
<evidence type="ECO:0000256" key="2">
    <source>
        <dbReference type="ARBA" id="ARBA00007663"/>
    </source>
</evidence>
<dbReference type="GO" id="GO:0061710">
    <property type="term" value="F:L-threonylcarbamoyladenylate synthase"/>
    <property type="evidence" value="ECO:0007669"/>
    <property type="project" value="UniProtKB-EC"/>
</dbReference>
<dbReference type="GO" id="GO:0005737">
    <property type="term" value="C:cytoplasm"/>
    <property type="evidence" value="ECO:0007669"/>
    <property type="project" value="UniProtKB-SubCell"/>
</dbReference>
<dbReference type="FunFam" id="3.90.870.10:FF:000009">
    <property type="entry name" value="Threonylcarbamoyl-AMP synthase, putative"/>
    <property type="match status" value="1"/>
</dbReference>
<evidence type="ECO:0000313" key="17">
    <source>
        <dbReference type="Proteomes" id="UP000194841"/>
    </source>
</evidence>
<keyword evidence="6 13" id="KW-0808">Transferase</keyword>
<comment type="catalytic activity">
    <reaction evidence="12 13">
        <text>L-threonine + hydrogencarbonate + ATP = L-threonylcarbamoyladenylate + diphosphate + H2O</text>
        <dbReference type="Rhea" id="RHEA:36407"/>
        <dbReference type="ChEBI" id="CHEBI:15377"/>
        <dbReference type="ChEBI" id="CHEBI:17544"/>
        <dbReference type="ChEBI" id="CHEBI:30616"/>
        <dbReference type="ChEBI" id="CHEBI:33019"/>
        <dbReference type="ChEBI" id="CHEBI:57926"/>
        <dbReference type="ChEBI" id="CHEBI:73682"/>
        <dbReference type="EC" id="2.7.7.87"/>
    </reaction>
</comment>
<dbReference type="GO" id="GO:0005524">
    <property type="term" value="F:ATP binding"/>
    <property type="evidence" value="ECO:0007669"/>
    <property type="project" value="UniProtKB-UniRule"/>
</dbReference>
<evidence type="ECO:0000256" key="9">
    <source>
        <dbReference type="ARBA" id="ARBA00022741"/>
    </source>
</evidence>
<dbReference type="PIRSF" id="PIRSF004930">
    <property type="entry name" value="Tln_factor_SUA5"/>
    <property type="match status" value="1"/>
</dbReference>
<evidence type="ECO:0000256" key="4">
    <source>
        <dbReference type="ARBA" id="ARBA00015492"/>
    </source>
</evidence>
<dbReference type="InterPro" id="IPR006070">
    <property type="entry name" value="Sua5-like_dom"/>
</dbReference>
<keyword evidence="7 13" id="KW-0819">tRNA processing</keyword>
<sequence length="326" mass="34706">MKTVVLSAQQPADLEQAARLIEQGELVAVPTETVYGLAADARNPLAVAKIFEAKGRPKNHPLIVHLADESQLHVWGKSVPDTALQLAKAFWPGPLTVLLNKADDVNDVVTGGLTTVGLRVPAHPALLTLLKEHNLAVAAPSANPYKKLSPTCADHVMTGLNGKLAAVLDGGDCEHGLESTIVDLTTDTVQVLRAGPITAEQISAVIGQPVTQPTKHNVAVPGNVKAHYQPNTLLRVMSSKQLHAAMANVTQPIAVLSLGEVKAGTEYLTVIAMPNNVKEYGQRLFRELAAADTLGVSEIWLENPPNDEAWLAVHDRLNRAASVIES</sequence>
<evidence type="ECO:0000256" key="10">
    <source>
        <dbReference type="ARBA" id="ARBA00022840"/>
    </source>
</evidence>
<dbReference type="GO" id="GO:0000049">
    <property type="term" value="F:tRNA binding"/>
    <property type="evidence" value="ECO:0007669"/>
    <property type="project" value="TreeGrafter"/>
</dbReference>
<feature type="binding site" evidence="14">
    <location>
        <position position="228"/>
    </location>
    <ligand>
        <name>ATP</name>
        <dbReference type="ChEBI" id="CHEBI:30616"/>
    </ligand>
</feature>
<feature type="binding site" evidence="14">
    <location>
        <position position="56"/>
    </location>
    <ligand>
        <name>ATP</name>
        <dbReference type="ChEBI" id="CHEBI:30616"/>
    </ligand>
</feature>
<dbReference type="Proteomes" id="UP000194841">
    <property type="component" value="Unassembled WGS sequence"/>
</dbReference>
<dbReference type="EMBL" id="MWPV01000005">
    <property type="protein sequence ID" value="OUL56877.1"/>
    <property type="molecule type" value="Genomic_DNA"/>
</dbReference>
<dbReference type="PANTHER" id="PTHR17490">
    <property type="entry name" value="SUA5"/>
    <property type="match status" value="1"/>
</dbReference>
<evidence type="ECO:0000256" key="1">
    <source>
        <dbReference type="ARBA" id="ARBA00004496"/>
    </source>
</evidence>
<feature type="binding site" evidence="14">
    <location>
        <position position="149"/>
    </location>
    <ligand>
        <name>ATP</name>
        <dbReference type="ChEBI" id="CHEBI:30616"/>
    </ligand>
</feature>
<dbReference type="GO" id="GO:0006450">
    <property type="term" value="P:regulation of translational fidelity"/>
    <property type="evidence" value="ECO:0007669"/>
    <property type="project" value="TreeGrafter"/>
</dbReference>
<dbReference type="Pfam" id="PF03481">
    <property type="entry name" value="Sua5_C"/>
    <property type="match status" value="1"/>
</dbReference>
<dbReference type="NCBIfam" id="TIGR00057">
    <property type="entry name" value="L-threonylcarbamoyladenylate synthase"/>
    <property type="match status" value="1"/>
</dbReference>
<feature type="domain" description="YrdC-like" evidence="15">
    <location>
        <begin position="11"/>
        <end position="197"/>
    </location>
</feature>
<dbReference type="Pfam" id="PF01300">
    <property type="entry name" value="Sua5_yciO_yrdC"/>
    <property type="match status" value="1"/>
</dbReference>
<dbReference type="InterPro" id="IPR005145">
    <property type="entry name" value="Sua5_C"/>
</dbReference>
<dbReference type="InterPro" id="IPR010923">
    <property type="entry name" value="T(6)A37_SUA5"/>
</dbReference>
<evidence type="ECO:0000256" key="7">
    <source>
        <dbReference type="ARBA" id="ARBA00022694"/>
    </source>
</evidence>
<comment type="subcellular location">
    <subcellularLocation>
        <location evidence="1 13">Cytoplasm</location>
    </subcellularLocation>
</comment>
<dbReference type="GO" id="GO:0003725">
    <property type="term" value="F:double-stranded RNA binding"/>
    <property type="evidence" value="ECO:0007669"/>
    <property type="project" value="UniProtKB-UniRule"/>
</dbReference>
<evidence type="ECO:0000256" key="12">
    <source>
        <dbReference type="ARBA" id="ARBA00048366"/>
    </source>
</evidence>
<dbReference type="GO" id="GO:0008033">
    <property type="term" value="P:tRNA processing"/>
    <property type="evidence" value="ECO:0007669"/>
    <property type="project" value="UniProtKB-KW"/>
</dbReference>
<gene>
    <name evidence="16" type="ORF">B1199_16045</name>
</gene>
<comment type="caution">
    <text evidence="16">The sequence shown here is derived from an EMBL/GenBank/DDBJ whole genome shotgun (WGS) entry which is preliminary data.</text>
</comment>
<feature type="binding site" evidence="14">
    <location>
        <position position="179"/>
    </location>
    <ligand>
        <name>L-threonine</name>
        <dbReference type="ChEBI" id="CHEBI:57926"/>
    </ligand>
</feature>
<keyword evidence="5 13" id="KW-0963">Cytoplasm</keyword>
<comment type="function">
    <text evidence="13">Required for the formation of a threonylcarbamoyl group on adenosine at position 37 (t(6)A37) in tRNAs that read codons beginning with adenine.</text>
</comment>
<dbReference type="EC" id="2.7.7.87" evidence="3 13"/>
<dbReference type="RefSeq" id="WP_086745131.1">
    <property type="nucleotide sequence ID" value="NZ_MWPV01000005.1"/>
</dbReference>
<proteinExistence type="inferred from homology"/>
<keyword evidence="10 13" id="KW-0067">ATP-binding</keyword>
<feature type="binding site" evidence="14">
    <location>
        <position position="139"/>
    </location>
    <ligand>
        <name>L-threonine</name>
        <dbReference type="ChEBI" id="CHEBI:57926"/>
    </ligand>
</feature>
<dbReference type="PANTHER" id="PTHR17490:SF16">
    <property type="entry name" value="THREONYLCARBAMOYL-AMP SYNTHASE"/>
    <property type="match status" value="1"/>
</dbReference>
<dbReference type="InterPro" id="IPR017945">
    <property type="entry name" value="DHBP_synth_RibB-like_a/b_dom"/>
</dbReference>
<keyword evidence="17" id="KW-1185">Reference proteome</keyword>
<dbReference type="OrthoDB" id="9814580at2"/>
<feature type="binding site" evidence="14">
    <location>
        <position position="141"/>
    </location>
    <ligand>
        <name>ATP</name>
        <dbReference type="ChEBI" id="CHEBI:30616"/>
    </ligand>
</feature>